<feature type="compositionally biased region" description="Acidic residues" evidence="1">
    <location>
        <begin position="41"/>
        <end position="56"/>
    </location>
</feature>
<keyword evidence="3" id="KW-1185">Reference proteome</keyword>
<gene>
    <name evidence="2" type="ORF">Tco_1031232</name>
</gene>
<dbReference type="Proteomes" id="UP001151760">
    <property type="component" value="Unassembled WGS sequence"/>
</dbReference>
<accession>A0ABQ5G8R6</accession>
<organism evidence="2 3">
    <name type="scientific">Tanacetum coccineum</name>
    <dbReference type="NCBI Taxonomy" id="301880"/>
    <lineage>
        <taxon>Eukaryota</taxon>
        <taxon>Viridiplantae</taxon>
        <taxon>Streptophyta</taxon>
        <taxon>Embryophyta</taxon>
        <taxon>Tracheophyta</taxon>
        <taxon>Spermatophyta</taxon>
        <taxon>Magnoliopsida</taxon>
        <taxon>eudicotyledons</taxon>
        <taxon>Gunneridae</taxon>
        <taxon>Pentapetalae</taxon>
        <taxon>asterids</taxon>
        <taxon>campanulids</taxon>
        <taxon>Asterales</taxon>
        <taxon>Asteraceae</taxon>
        <taxon>Asteroideae</taxon>
        <taxon>Anthemideae</taxon>
        <taxon>Anthemidinae</taxon>
        <taxon>Tanacetum</taxon>
    </lineage>
</organism>
<feature type="region of interest" description="Disordered" evidence="1">
    <location>
        <begin position="41"/>
        <end position="71"/>
    </location>
</feature>
<reference evidence="2" key="2">
    <citation type="submission" date="2022-01" db="EMBL/GenBank/DDBJ databases">
        <authorList>
            <person name="Yamashiro T."/>
            <person name="Shiraishi A."/>
            <person name="Satake H."/>
            <person name="Nakayama K."/>
        </authorList>
    </citation>
    <scope>NUCLEOTIDE SEQUENCE</scope>
</reference>
<proteinExistence type="predicted"/>
<evidence type="ECO:0000313" key="3">
    <source>
        <dbReference type="Proteomes" id="UP001151760"/>
    </source>
</evidence>
<name>A0ABQ5G8R6_9ASTR</name>
<sequence>MRRTLNQSYRADTKLIPEVNPVVLKTEQVVDIHDPNEMVDIPDDIDLVDYDEEDPKEDPKEDTKEEPEEDVKIELEDDAELIFPLRWRVTKTRTWRYVSSNSKSLFCSCISSHVDGLASWALRRDLEASRAQARVMEAELGTCQTEIALLKSRN</sequence>
<comment type="caution">
    <text evidence="2">The sequence shown here is derived from an EMBL/GenBank/DDBJ whole genome shotgun (WGS) entry which is preliminary data.</text>
</comment>
<protein>
    <submittedName>
        <fullName evidence="2">Uncharacterized protein</fullName>
    </submittedName>
</protein>
<evidence type="ECO:0000256" key="1">
    <source>
        <dbReference type="SAM" id="MobiDB-lite"/>
    </source>
</evidence>
<reference evidence="2" key="1">
    <citation type="journal article" date="2022" name="Int. J. Mol. Sci.">
        <title>Draft Genome of Tanacetum Coccineum: Genomic Comparison of Closely Related Tanacetum-Family Plants.</title>
        <authorList>
            <person name="Yamashiro T."/>
            <person name="Shiraishi A."/>
            <person name="Nakayama K."/>
            <person name="Satake H."/>
        </authorList>
    </citation>
    <scope>NUCLEOTIDE SEQUENCE</scope>
</reference>
<evidence type="ECO:0000313" key="2">
    <source>
        <dbReference type="EMBL" id="GJT71946.1"/>
    </source>
</evidence>
<dbReference type="EMBL" id="BQNB010018211">
    <property type="protein sequence ID" value="GJT71946.1"/>
    <property type="molecule type" value="Genomic_DNA"/>
</dbReference>